<dbReference type="Proteomes" id="UP001287356">
    <property type="component" value="Unassembled WGS sequence"/>
</dbReference>
<reference evidence="2" key="2">
    <citation type="submission" date="2023-06" db="EMBL/GenBank/DDBJ databases">
        <authorList>
            <consortium name="Lawrence Berkeley National Laboratory"/>
            <person name="Haridas S."/>
            <person name="Hensen N."/>
            <person name="Bonometti L."/>
            <person name="Westerberg I."/>
            <person name="Brannstrom I.O."/>
            <person name="Guillou S."/>
            <person name="Cros-Aarteil S."/>
            <person name="Calhoun S."/>
            <person name="Kuo A."/>
            <person name="Mondo S."/>
            <person name="Pangilinan J."/>
            <person name="Riley R."/>
            <person name="Labutti K."/>
            <person name="Andreopoulos B."/>
            <person name="Lipzen A."/>
            <person name="Chen C."/>
            <person name="Yanf M."/>
            <person name="Daum C."/>
            <person name="Ng V."/>
            <person name="Clum A."/>
            <person name="Steindorff A."/>
            <person name="Ohm R."/>
            <person name="Martin F."/>
            <person name="Silar P."/>
            <person name="Natvig D."/>
            <person name="Lalanne C."/>
            <person name="Gautier V."/>
            <person name="Ament-Velasquez S.L."/>
            <person name="Kruys A."/>
            <person name="Hutchinson M.I."/>
            <person name="Powell A.J."/>
            <person name="Barry K."/>
            <person name="Miller A.N."/>
            <person name="Grigoriev I.V."/>
            <person name="Debuchy R."/>
            <person name="Gladieux P."/>
            <person name="Thoren M.H."/>
            <person name="Johannesson H."/>
        </authorList>
    </citation>
    <scope>NUCLEOTIDE SEQUENCE</scope>
    <source>
        <strain evidence="2">CBS 958.72</strain>
    </source>
</reference>
<evidence type="ECO:0008006" key="4">
    <source>
        <dbReference type="Google" id="ProtNLM"/>
    </source>
</evidence>
<organism evidence="2 3">
    <name type="scientific">Lasiosphaeria ovina</name>
    <dbReference type="NCBI Taxonomy" id="92902"/>
    <lineage>
        <taxon>Eukaryota</taxon>
        <taxon>Fungi</taxon>
        <taxon>Dikarya</taxon>
        <taxon>Ascomycota</taxon>
        <taxon>Pezizomycotina</taxon>
        <taxon>Sordariomycetes</taxon>
        <taxon>Sordariomycetidae</taxon>
        <taxon>Sordariales</taxon>
        <taxon>Lasiosphaeriaceae</taxon>
        <taxon>Lasiosphaeria</taxon>
    </lineage>
</organism>
<dbReference type="EMBL" id="JAULSN010000005">
    <property type="protein sequence ID" value="KAK3371617.1"/>
    <property type="molecule type" value="Genomic_DNA"/>
</dbReference>
<protein>
    <recommendedName>
        <fullName evidence="4">Protein kinase domain-containing protein</fullName>
    </recommendedName>
</protein>
<feature type="non-terminal residue" evidence="2">
    <location>
        <position position="113"/>
    </location>
</feature>
<sequence length="113" mass="12745">PFYCDGGVFDHVLLLSWAGRPLSRCIDQVNKVAAMDATVRAYTEIHRLGVRHEDAELRNIMYDGNFMVIDFERAKLCGNKRATVSRQPLGPSSPNGQNQKRKRGTTPQKRGKD</sequence>
<dbReference type="SUPFAM" id="SSF56112">
    <property type="entry name" value="Protein kinase-like (PK-like)"/>
    <property type="match status" value="1"/>
</dbReference>
<evidence type="ECO:0000313" key="3">
    <source>
        <dbReference type="Proteomes" id="UP001287356"/>
    </source>
</evidence>
<accession>A0AAE0K8R8</accession>
<feature type="compositionally biased region" description="Basic residues" evidence="1">
    <location>
        <begin position="99"/>
        <end position="113"/>
    </location>
</feature>
<evidence type="ECO:0000256" key="1">
    <source>
        <dbReference type="SAM" id="MobiDB-lite"/>
    </source>
</evidence>
<proteinExistence type="predicted"/>
<evidence type="ECO:0000313" key="2">
    <source>
        <dbReference type="EMBL" id="KAK3371617.1"/>
    </source>
</evidence>
<feature type="compositionally biased region" description="Polar residues" evidence="1">
    <location>
        <begin position="82"/>
        <end position="98"/>
    </location>
</feature>
<reference evidence="2" key="1">
    <citation type="journal article" date="2023" name="Mol. Phylogenet. Evol.">
        <title>Genome-scale phylogeny and comparative genomics of the fungal order Sordariales.</title>
        <authorList>
            <person name="Hensen N."/>
            <person name="Bonometti L."/>
            <person name="Westerberg I."/>
            <person name="Brannstrom I.O."/>
            <person name="Guillou S."/>
            <person name="Cros-Aarteil S."/>
            <person name="Calhoun S."/>
            <person name="Haridas S."/>
            <person name="Kuo A."/>
            <person name="Mondo S."/>
            <person name="Pangilinan J."/>
            <person name="Riley R."/>
            <person name="LaButti K."/>
            <person name="Andreopoulos B."/>
            <person name="Lipzen A."/>
            <person name="Chen C."/>
            <person name="Yan M."/>
            <person name="Daum C."/>
            <person name="Ng V."/>
            <person name="Clum A."/>
            <person name="Steindorff A."/>
            <person name="Ohm R.A."/>
            <person name="Martin F."/>
            <person name="Silar P."/>
            <person name="Natvig D.O."/>
            <person name="Lalanne C."/>
            <person name="Gautier V."/>
            <person name="Ament-Velasquez S.L."/>
            <person name="Kruys A."/>
            <person name="Hutchinson M.I."/>
            <person name="Powell A.J."/>
            <person name="Barry K."/>
            <person name="Miller A.N."/>
            <person name="Grigoriev I.V."/>
            <person name="Debuchy R."/>
            <person name="Gladieux P."/>
            <person name="Hiltunen Thoren M."/>
            <person name="Johannesson H."/>
        </authorList>
    </citation>
    <scope>NUCLEOTIDE SEQUENCE</scope>
    <source>
        <strain evidence="2">CBS 958.72</strain>
    </source>
</reference>
<dbReference type="InterPro" id="IPR011009">
    <property type="entry name" value="Kinase-like_dom_sf"/>
</dbReference>
<keyword evidence="3" id="KW-1185">Reference proteome</keyword>
<feature type="region of interest" description="Disordered" evidence="1">
    <location>
        <begin position="82"/>
        <end position="113"/>
    </location>
</feature>
<name>A0AAE0K8R8_9PEZI</name>
<dbReference type="AlphaFoldDB" id="A0AAE0K8R8"/>
<dbReference type="Gene3D" id="1.10.510.10">
    <property type="entry name" value="Transferase(Phosphotransferase) domain 1"/>
    <property type="match status" value="1"/>
</dbReference>
<comment type="caution">
    <text evidence="2">The sequence shown here is derived from an EMBL/GenBank/DDBJ whole genome shotgun (WGS) entry which is preliminary data.</text>
</comment>
<gene>
    <name evidence="2" type="ORF">B0T24DRAFT_503372</name>
</gene>
<feature type="non-terminal residue" evidence="2">
    <location>
        <position position="1"/>
    </location>
</feature>